<name>A0AAU6TBW8_9GAMM</name>
<dbReference type="EMBL" id="CP095328">
    <property type="protein sequence ID" value="XAG42715.1"/>
    <property type="molecule type" value="Genomic_DNA"/>
</dbReference>
<protein>
    <submittedName>
        <fullName evidence="2">Uncharacterized protein</fullName>
    </submittedName>
</protein>
<feature type="transmembrane region" description="Helical" evidence="1">
    <location>
        <begin position="223"/>
        <end position="245"/>
    </location>
</feature>
<keyword evidence="1" id="KW-1133">Transmembrane helix</keyword>
<feature type="transmembrane region" description="Helical" evidence="1">
    <location>
        <begin position="266"/>
        <end position="291"/>
    </location>
</feature>
<reference evidence="2" key="1">
    <citation type="submission" date="2022-03" db="EMBL/GenBank/DDBJ databases">
        <title>Sea Food Isolates.</title>
        <authorList>
            <person name="Li C."/>
        </authorList>
    </citation>
    <scope>NUCLEOTIDE SEQUENCE</scope>
    <source>
        <strain evidence="2">19NY04SH05-1</strain>
    </source>
</reference>
<dbReference type="RefSeq" id="WP_354688968.1">
    <property type="nucleotide sequence ID" value="NZ_CP095328.1"/>
</dbReference>
<proteinExistence type="predicted"/>
<sequence>MDITTILSSGVIAGAVAGFVTLRTSERKISIENITQQRQIWRDKIRQLAIDICSAYSRNERYKIKSYYIELQLLLNPDDGDDREILDTVWRMKEREVIEGLDIEFSEKISLLLKHDWERAKLEAKSSIIRIISAYRIPYSSFKYKRMPQKDCCEQTTSIDIEASTRTRGSLIENLKNLFIDDPKPIFDHFRNMGIASAFLLGAKSLKSLNIKNPPSFINVESVFAVLSGSVVAIASLLLVMNVCFAKKSIDSFFKKDCLDTCCMRLVPSIAWFLYTAIISIIFFMYMWGFIKN</sequence>
<organism evidence="2">
    <name type="scientific">Aeromonas sp. 19NY04SH05-1</name>
    <dbReference type="NCBI Taxonomy" id="2920537"/>
    <lineage>
        <taxon>Bacteria</taxon>
        <taxon>Pseudomonadati</taxon>
        <taxon>Pseudomonadota</taxon>
        <taxon>Gammaproteobacteria</taxon>
        <taxon>Aeromonadales</taxon>
        <taxon>Aeromonadaceae</taxon>
        <taxon>Aeromonas</taxon>
    </lineage>
</organism>
<gene>
    <name evidence="2" type="ORF">MRK42_06960</name>
</gene>
<keyword evidence="1" id="KW-0472">Membrane</keyword>
<dbReference type="AlphaFoldDB" id="A0AAU6TBW8"/>
<keyword evidence="1" id="KW-0812">Transmembrane</keyword>
<evidence type="ECO:0000313" key="2">
    <source>
        <dbReference type="EMBL" id="XAG42715.1"/>
    </source>
</evidence>
<accession>A0AAU6TBW8</accession>
<evidence type="ECO:0000256" key="1">
    <source>
        <dbReference type="SAM" id="Phobius"/>
    </source>
</evidence>